<evidence type="ECO:0000313" key="11">
    <source>
        <dbReference type="Proteomes" id="UP000824249"/>
    </source>
</evidence>
<keyword evidence="3 9" id="KW-0698">rRNA processing</keyword>
<dbReference type="EMBL" id="DXFD01000052">
    <property type="protein sequence ID" value="HIX46702.1"/>
    <property type="molecule type" value="Genomic_DNA"/>
</dbReference>
<feature type="binding site" evidence="9">
    <location>
        <position position="122"/>
    </location>
    <ligand>
        <name>Zn(2+)</name>
        <dbReference type="ChEBI" id="CHEBI:29105"/>
        <note>catalytic</note>
    </ligand>
</feature>
<feature type="binding site" evidence="9">
    <location>
        <position position="132"/>
    </location>
    <ligand>
        <name>Zn(2+)</name>
        <dbReference type="ChEBI" id="CHEBI:29105"/>
        <note>catalytic</note>
    </ligand>
</feature>
<keyword evidence="2 9" id="KW-0690">Ribosome biogenesis</keyword>
<reference evidence="10" key="2">
    <citation type="submission" date="2021-04" db="EMBL/GenBank/DDBJ databases">
        <authorList>
            <person name="Gilroy R."/>
        </authorList>
    </citation>
    <scope>NUCLEOTIDE SEQUENCE</scope>
    <source>
        <strain evidence="10">26628</strain>
    </source>
</reference>
<dbReference type="GO" id="GO:0004521">
    <property type="term" value="F:RNA endonuclease activity"/>
    <property type="evidence" value="ECO:0007669"/>
    <property type="project" value="UniProtKB-UniRule"/>
</dbReference>
<dbReference type="SUPFAM" id="SSF55486">
    <property type="entry name" value="Metalloproteases ('zincins'), catalytic domain"/>
    <property type="match status" value="1"/>
</dbReference>
<comment type="cofactor">
    <cofactor evidence="9">
        <name>Zn(2+)</name>
        <dbReference type="ChEBI" id="CHEBI:29105"/>
    </cofactor>
    <text evidence="9">Binds 1 zinc ion.</text>
</comment>
<keyword evidence="9" id="KW-0963">Cytoplasm</keyword>
<dbReference type="PANTHER" id="PTHR46986:SF1">
    <property type="entry name" value="ENDORIBONUCLEASE YBEY, CHLOROPLASTIC"/>
    <property type="match status" value="1"/>
</dbReference>
<dbReference type="InterPro" id="IPR002036">
    <property type="entry name" value="YbeY"/>
</dbReference>
<comment type="function">
    <text evidence="9">Single strand-specific metallo-endoribonuclease involved in late-stage 70S ribosome quality control and in maturation of the 3' terminus of the 16S rRNA.</text>
</comment>
<evidence type="ECO:0000256" key="7">
    <source>
        <dbReference type="ARBA" id="ARBA00022801"/>
    </source>
</evidence>
<evidence type="ECO:0000256" key="8">
    <source>
        <dbReference type="ARBA" id="ARBA00022833"/>
    </source>
</evidence>
<dbReference type="GO" id="GO:0005737">
    <property type="term" value="C:cytoplasm"/>
    <property type="evidence" value="ECO:0007669"/>
    <property type="project" value="UniProtKB-SubCell"/>
</dbReference>
<proteinExistence type="inferred from homology"/>
<dbReference type="InterPro" id="IPR020549">
    <property type="entry name" value="YbeY_CS"/>
</dbReference>
<evidence type="ECO:0000313" key="10">
    <source>
        <dbReference type="EMBL" id="HIX46702.1"/>
    </source>
</evidence>
<feature type="binding site" evidence="9">
    <location>
        <position position="126"/>
    </location>
    <ligand>
        <name>Zn(2+)</name>
        <dbReference type="ChEBI" id="CHEBI:29105"/>
        <note>catalytic</note>
    </ligand>
</feature>
<dbReference type="EC" id="3.1.-.-" evidence="9"/>
<dbReference type="Proteomes" id="UP000824249">
    <property type="component" value="Unassembled WGS sequence"/>
</dbReference>
<evidence type="ECO:0000256" key="6">
    <source>
        <dbReference type="ARBA" id="ARBA00022759"/>
    </source>
</evidence>
<dbReference type="GO" id="GO:0008270">
    <property type="term" value="F:zinc ion binding"/>
    <property type="evidence" value="ECO:0007669"/>
    <property type="project" value="UniProtKB-UniRule"/>
</dbReference>
<keyword evidence="8 9" id="KW-0862">Zinc</keyword>
<evidence type="ECO:0000256" key="9">
    <source>
        <dbReference type="HAMAP-Rule" id="MF_00009"/>
    </source>
</evidence>
<dbReference type="Gene3D" id="3.40.390.30">
    <property type="entry name" value="Metalloproteases ('zincins'), catalytic domain"/>
    <property type="match status" value="1"/>
</dbReference>
<dbReference type="PANTHER" id="PTHR46986">
    <property type="entry name" value="ENDORIBONUCLEASE YBEY, CHLOROPLASTIC"/>
    <property type="match status" value="1"/>
</dbReference>
<dbReference type="GO" id="GO:0006364">
    <property type="term" value="P:rRNA processing"/>
    <property type="evidence" value="ECO:0007669"/>
    <property type="project" value="UniProtKB-UniRule"/>
</dbReference>
<keyword evidence="4 9" id="KW-0540">Nuclease</keyword>
<name>A0A9D2AQM7_9FIRM</name>
<dbReference type="Pfam" id="PF02130">
    <property type="entry name" value="YbeY"/>
    <property type="match status" value="1"/>
</dbReference>
<dbReference type="GO" id="GO:0004222">
    <property type="term" value="F:metalloendopeptidase activity"/>
    <property type="evidence" value="ECO:0007669"/>
    <property type="project" value="InterPro"/>
</dbReference>
<protein>
    <recommendedName>
        <fullName evidence="9">Endoribonuclease YbeY</fullName>
        <ecNumber evidence="9">3.1.-.-</ecNumber>
    </recommendedName>
</protein>
<comment type="subcellular location">
    <subcellularLocation>
        <location evidence="9">Cytoplasm</location>
    </subcellularLocation>
</comment>
<evidence type="ECO:0000256" key="2">
    <source>
        <dbReference type="ARBA" id="ARBA00022517"/>
    </source>
</evidence>
<keyword evidence="5 9" id="KW-0479">Metal-binding</keyword>
<dbReference type="NCBIfam" id="TIGR00043">
    <property type="entry name" value="rRNA maturation RNase YbeY"/>
    <property type="match status" value="1"/>
</dbReference>
<evidence type="ECO:0000256" key="4">
    <source>
        <dbReference type="ARBA" id="ARBA00022722"/>
    </source>
</evidence>
<evidence type="ECO:0000256" key="3">
    <source>
        <dbReference type="ARBA" id="ARBA00022552"/>
    </source>
</evidence>
<evidence type="ECO:0000256" key="1">
    <source>
        <dbReference type="ARBA" id="ARBA00010875"/>
    </source>
</evidence>
<dbReference type="AlphaFoldDB" id="A0A9D2AQM7"/>
<keyword evidence="7 9" id="KW-0378">Hydrolase</keyword>
<evidence type="ECO:0000256" key="5">
    <source>
        <dbReference type="ARBA" id="ARBA00022723"/>
    </source>
</evidence>
<dbReference type="HAMAP" id="MF_00009">
    <property type="entry name" value="Endoribonucl_YbeY"/>
    <property type="match status" value="1"/>
</dbReference>
<dbReference type="PROSITE" id="PS01306">
    <property type="entry name" value="UPF0054"/>
    <property type="match status" value="1"/>
</dbReference>
<reference evidence="10" key="1">
    <citation type="journal article" date="2021" name="PeerJ">
        <title>Extensive microbial diversity within the chicken gut microbiome revealed by metagenomics and culture.</title>
        <authorList>
            <person name="Gilroy R."/>
            <person name="Ravi A."/>
            <person name="Getino M."/>
            <person name="Pursley I."/>
            <person name="Horton D.L."/>
            <person name="Alikhan N.F."/>
            <person name="Baker D."/>
            <person name="Gharbi K."/>
            <person name="Hall N."/>
            <person name="Watson M."/>
            <person name="Adriaenssens E.M."/>
            <person name="Foster-Nyarko E."/>
            <person name="Jarju S."/>
            <person name="Secka A."/>
            <person name="Antonio M."/>
            <person name="Oren A."/>
            <person name="Chaudhuri R.R."/>
            <person name="La Ragione R."/>
            <person name="Hildebrand F."/>
            <person name="Pallen M.J."/>
        </authorList>
    </citation>
    <scope>NUCLEOTIDE SEQUENCE</scope>
    <source>
        <strain evidence="10">26628</strain>
    </source>
</reference>
<comment type="caution">
    <text evidence="10">The sequence shown here is derived from an EMBL/GenBank/DDBJ whole genome shotgun (WGS) entry which is preliminary data.</text>
</comment>
<keyword evidence="6 9" id="KW-0255">Endonuclease</keyword>
<sequence>MAKLIVECGEEGFDVSPLEQYAAADIDSDAPLAAELVFCGGEDIRALNAKERGKDAVTDVLSFPNLDGILGRPIRRADFPFDADEEGNLFLGSVVICRERAAEQAAEYGHSLRRELYYLAVHGLCHLLGYDHEGEADKAAMRAREERVLADMGIGRDAE</sequence>
<gene>
    <name evidence="9 10" type="primary">ybeY</name>
    <name evidence="10" type="ORF">H9737_03315</name>
</gene>
<comment type="similarity">
    <text evidence="1 9">Belongs to the endoribonuclease YbeY family.</text>
</comment>
<dbReference type="InterPro" id="IPR023091">
    <property type="entry name" value="MetalPrtase_cat_dom_sf_prd"/>
</dbReference>
<organism evidence="10 11">
    <name type="scientific">Candidatus Borkfalkia faecigallinarum</name>
    <dbReference type="NCBI Taxonomy" id="2838509"/>
    <lineage>
        <taxon>Bacteria</taxon>
        <taxon>Bacillati</taxon>
        <taxon>Bacillota</taxon>
        <taxon>Clostridia</taxon>
        <taxon>Christensenellales</taxon>
        <taxon>Christensenellaceae</taxon>
        <taxon>Candidatus Borkfalkia</taxon>
    </lineage>
</organism>
<accession>A0A9D2AQM7</accession>